<sequence length="524" mass="57684">MTTNFTEAAVCSVSDLLDGQLKEVRVGETDVLLARVEGKFYALHPKCSHYQAPLAKGLLHGNRLVCPWHNACFDVRTGHRLESPALNGLPMHDVRIDGDQVIVRLATEEESVPNPMATPDETNHDTYVIVGGGGAGAFAAEAIRQGGFTGRIVMLTQDSEGPYDRPNCSKDFLQGEAPDEWMPLRDDDFYKSYGIDIRRGEQVASLDPQQKRIELTSGETITYQKALICSGGTPNPLNVPGADLEGVYTLRSLQDSRMLRAIGQVRKRVVIIGSSFIGLEGAMSLRKLGCDVDVVGSQTVPFENVLGEKIGRVVQSWHEKQGIRFHLGQRVERLEGSAGQVTHVILSNGQRLSADFVLVGLGVSPRTDFLQGVQLDEDGGVRSDEFLQIADGLYAAGDIVHYPTTDGSQRIEHWKVAGLQGYVAGLNMSGQSTPYRSVPFFWTNQQGTRINYIGHTERIDNIIYDGDPERDDAFIAFYVQDGQVKAAAGVKRDQDMIAIRELMQTNRMPSIDTIRQGVNWPDLL</sequence>
<dbReference type="Proteomes" id="UP000009309">
    <property type="component" value="Unassembled WGS sequence"/>
</dbReference>
<dbReference type="CDD" id="cd03478">
    <property type="entry name" value="Rieske_AIFL_N"/>
    <property type="match status" value="1"/>
</dbReference>
<evidence type="ECO:0000256" key="5">
    <source>
        <dbReference type="ARBA" id="ARBA00022827"/>
    </source>
</evidence>
<dbReference type="eggNOG" id="COG2146">
    <property type="taxonomic scope" value="Bacteria"/>
</dbReference>
<keyword evidence="7" id="KW-0408">Iron</keyword>
<comment type="caution">
    <text evidence="10">The sequence shown here is derived from an EMBL/GenBank/DDBJ whole genome shotgun (WGS) entry which is preliminary data.</text>
</comment>
<dbReference type="InterPro" id="IPR023753">
    <property type="entry name" value="FAD/NAD-binding_dom"/>
</dbReference>
<evidence type="ECO:0000256" key="6">
    <source>
        <dbReference type="ARBA" id="ARBA00023002"/>
    </source>
</evidence>
<dbReference type="Pfam" id="PF00355">
    <property type="entry name" value="Rieske"/>
    <property type="match status" value="1"/>
</dbReference>
<dbReference type="AlphaFoldDB" id="I2GS87"/>
<dbReference type="InterPro" id="IPR028202">
    <property type="entry name" value="Reductase_C"/>
</dbReference>
<feature type="domain" description="Rieske" evidence="9">
    <location>
        <begin position="8"/>
        <end position="103"/>
    </location>
</feature>
<dbReference type="PANTHER" id="PTHR43557:SF2">
    <property type="entry name" value="RIESKE DOMAIN-CONTAINING PROTEIN-RELATED"/>
    <property type="match status" value="1"/>
</dbReference>
<dbReference type="GO" id="GO:0046872">
    <property type="term" value="F:metal ion binding"/>
    <property type="evidence" value="ECO:0007669"/>
    <property type="project" value="UniProtKB-KW"/>
</dbReference>
<dbReference type="InterPro" id="IPR050446">
    <property type="entry name" value="FAD-oxidoreductase/Apoptosis"/>
</dbReference>
<dbReference type="Pfam" id="PF14759">
    <property type="entry name" value="Reductase_C"/>
    <property type="match status" value="1"/>
</dbReference>
<dbReference type="SUPFAM" id="SSF50022">
    <property type="entry name" value="ISP domain"/>
    <property type="match status" value="1"/>
</dbReference>
<dbReference type="OrthoDB" id="9792592at2"/>
<dbReference type="PRINTS" id="PR00411">
    <property type="entry name" value="PNDRDTASEI"/>
</dbReference>
<evidence type="ECO:0000256" key="7">
    <source>
        <dbReference type="ARBA" id="ARBA00023004"/>
    </source>
</evidence>
<dbReference type="Gene3D" id="2.102.10.10">
    <property type="entry name" value="Rieske [2Fe-2S] iron-sulphur domain"/>
    <property type="match status" value="1"/>
</dbReference>
<evidence type="ECO:0000256" key="3">
    <source>
        <dbReference type="ARBA" id="ARBA00022714"/>
    </source>
</evidence>
<dbReference type="SUPFAM" id="SSF55424">
    <property type="entry name" value="FAD/NAD-linked reductases, dimerisation (C-terminal) domain"/>
    <property type="match status" value="1"/>
</dbReference>
<dbReference type="eggNOG" id="COG0446">
    <property type="taxonomic scope" value="Bacteria"/>
</dbReference>
<evidence type="ECO:0000256" key="1">
    <source>
        <dbReference type="ARBA" id="ARBA00001974"/>
    </source>
</evidence>
<dbReference type="GO" id="GO:0016651">
    <property type="term" value="F:oxidoreductase activity, acting on NAD(P)H"/>
    <property type="evidence" value="ECO:0007669"/>
    <property type="project" value="TreeGrafter"/>
</dbReference>
<keyword evidence="5" id="KW-0274">FAD</keyword>
<dbReference type="InterPro" id="IPR036188">
    <property type="entry name" value="FAD/NAD-bd_sf"/>
</dbReference>
<dbReference type="RefSeq" id="WP_009285330.1">
    <property type="nucleotide sequence ID" value="NZ_CAIT01000009.1"/>
</dbReference>
<proteinExistence type="predicted"/>
<dbReference type="PROSITE" id="PS51296">
    <property type="entry name" value="RIESKE"/>
    <property type="match status" value="1"/>
</dbReference>
<keyword evidence="2" id="KW-0285">Flavoprotein</keyword>
<evidence type="ECO:0000256" key="2">
    <source>
        <dbReference type="ARBA" id="ARBA00022630"/>
    </source>
</evidence>
<evidence type="ECO:0000313" key="10">
    <source>
        <dbReference type="EMBL" id="CCH56765.1"/>
    </source>
</evidence>
<name>I2GS87_9BACT</name>
<gene>
    <name evidence="10" type="ORF">BN8_06151</name>
</gene>
<keyword evidence="6" id="KW-0560">Oxidoreductase</keyword>
<dbReference type="SUPFAM" id="SSF51905">
    <property type="entry name" value="FAD/NAD(P)-binding domain"/>
    <property type="match status" value="2"/>
</dbReference>
<dbReference type="Gene3D" id="3.30.390.30">
    <property type="match status" value="1"/>
</dbReference>
<dbReference type="GO" id="GO:0005737">
    <property type="term" value="C:cytoplasm"/>
    <property type="evidence" value="ECO:0007669"/>
    <property type="project" value="TreeGrafter"/>
</dbReference>
<evidence type="ECO:0000256" key="8">
    <source>
        <dbReference type="ARBA" id="ARBA00023014"/>
    </source>
</evidence>
<dbReference type="InterPro" id="IPR017941">
    <property type="entry name" value="Rieske_2Fe-2S"/>
</dbReference>
<keyword evidence="4" id="KW-0479">Metal-binding</keyword>
<accession>I2GS87</accession>
<evidence type="ECO:0000259" key="9">
    <source>
        <dbReference type="PROSITE" id="PS51296"/>
    </source>
</evidence>
<dbReference type="STRING" id="1185876.BN8_06151"/>
<dbReference type="InterPro" id="IPR036922">
    <property type="entry name" value="Rieske_2Fe-2S_sf"/>
</dbReference>
<dbReference type="InterPro" id="IPR016156">
    <property type="entry name" value="FAD/NAD-linked_Rdtase_dimer_sf"/>
</dbReference>
<comment type="cofactor">
    <cofactor evidence="1">
        <name>FAD</name>
        <dbReference type="ChEBI" id="CHEBI:57692"/>
    </cofactor>
</comment>
<dbReference type="Gene3D" id="3.50.50.60">
    <property type="entry name" value="FAD/NAD(P)-binding domain"/>
    <property type="match status" value="2"/>
</dbReference>
<dbReference type="GO" id="GO:0051537">
    <property type="term" value="F:2 iron, 2 sulfur cluster binding"/>
    <property type="evidence" value="ECO:0007669"/>
    <property type="project" value="UniProtKB-KW"/>
</dbReference>
<keyword evidence="3" id="KW-0001">2Fe-2S</keyword>
<dbReference type="EMBL" id="CAIT01000009">
    <property type="protein sequence ID" value="CCH56765.1"/>
    <property type="molecule type" value="Genomic_DNA"/>
</dbReference>
<protein>
    <submittedName>
        <fullName evidence="10">FAD-dependent pyridine nucleotide-disulphide oxidoreductase</fullName>
    </submittedName>
</protein>
<evidence type="ECO:0000313" key="11">
    <source>
        <dbReference type="Proteomes" id="UP000009309"/>
    </source>
</evidence>
<dbReference type="Pfam" id="PF07992">
    <property type="entry name" value="Pyr_redox_2"/>
    <property type="match status" value="1"/>
</dbReference>
<dbReference type="PRINTS" id="PR00368">
    <property type="entry name" value="FADPNR"/>
</dbReference>
<keyword evidence="11" id="KW-1185">Reference proteome</keyword>
<keyword evidence="8" id="KW-0411">Iron-sulfur</keyword>
<dbReference type="PANTHER" id="PTHR43557">
    <property type="entry name" value="APOPTOSIS-INDUCING FACTOR 1"/>
    <property type="match status" value="1"/>
</dbReference>
<evidence type="ECO:0000256" key="4">
    <source>
        <dbReference type="ARBA" id="ARBA00022723"/>
    </source>
</evidence>
<reference evidence="10 11" key="1">
    <citation type="journal article" date="2012" name="J. Bacteriol.">
        <title>Genome Sequence of the Filamentous Bacterium Fibrisoma limi BUZ 3T.</title>
        <authorList>
            <person name="Filippini M."/>
            <person name="Qi W."/>
            <person name="Jaenicke S."/>
            <person name="Goesmann A."/>
            <person name="Smits T.H."/>
            <person name="Bagheri H.C."/>
        </authorList>
    </citation>
    <scope>NUCLEOTIDE SEQUENCE [LARGE SCALE GENOMIC DNA]</scope>
    <source>
        <strain evidence="11">BUZ 3T</strain>
    </source>
</reference>
<organism evidence="10 11">
    <name type="scientific">Fibrisoma limi BUZ 3</name>
    <dbReference type="NCBI Taxonomy" id="1185876"/>
    <lineage>
        <taxon>Bacteria</taxon>
        <taxon>Pseudomonadati</taxon>
        <taxon>Bacteroidota</taxon>
        <taxon>Cytophagia</taxon>
        <taxon>Cytophagales</taxon>
        <taxon>Spirosomataceae</taxon>
        <taxon>Fibrisoma</taxon>
    </lineage>
</organism>